<dbReference type="SMART" id="SM00421">
    <property type="entry name" value="HTH_LUXR"/>
    <property type="match status" value="1"/>
</dbReference>
<dbReference type="Gene3D" id="1.10.10.10">
    <property type="entry name" value="Winged helix-like DNA-binding domain superfamily/Winged helix DNA-binding domain"/>
    <property type="match status" value="1"/>
</dbReference>
<dbReference type="RefSeq" id="WP_187784048.1">
    <property type="nucleotide sequence ID" value="NZ_JACTVA010000011.1"/>
</dbReference>
<dbReference type="Proteomes" id="UP000626026">
    <property type="component" value="Unassembled WGS sequence"/>
</dbReference>
<reference evidence="2 3" key="1">
    <citation type="journal article" date="2013" name="Int. J. Syst. Evol. Microbiol.">
        <title>Roseomonas aerophila sp. nov., isolated from air.</title>
        <authorList>
            <person name="Kim S.J."/>
            <person name="Weon H.Y."/>
            <person name="Ahn J.H."/>
            <person name="Hong S.B."/>
            <person name="Seok S.J."/>
            <person name="Whang K.S."/>
            <person name="Kwon S.W."/>
        </authorList>
    </citation>
    <scope>NUCLEOTIDE SEQUENCE [LARGE SCALE GENOMIC DNA]</scope>
    <source>
        <strain evidence="2 3">NBRC 108923</strain>
    </source>
</reference>
<gene>
    <name evidence="2" type="ORF">IBL26_08495</name>
</gene>
<sequence>MESLIDRIYEAALIPEQWDEVLVSLNRIGGGLGTTLFTSSNGPMRWLATPGLYDLIRGMVERGELRENDRHVRALALDHAGFVGDQHLFAPEERLQSTLHQRFLAPNGLGWCAGTLIRPPSGDVLVLSIERLERDGPVSAEVLEQLDGLRPHLARAALVASRLKMEQARAAVAALELMGLPAAMLGRSGRTLAMNNLLGAMTPQVVQDRQDRLQLTNREADPLLATALESLRAAQGTSTRSIPIPGREGQSPMVLHLVPVRGQARDIFSDTLALAVITPVTHGGVAQPDVIQGLFDLTPAEARVARSIASGNTPEATALNQGVSVETIRKQLAAVLAKTGLRRQASLVGLLTGTAPPSA</sequence>
<feature type="domain" description="HTH luxR-type" evidence="1">
    <location>
        <begin position="294"/>
        <end position="351"/>
    </location>
</feature>
<dbReference type="EMBL" id="JACTVA010000011">
    <property type="protein sequence ID" value="MBC9206872.1"/>
    <property type="molecule type" value="Genomic_DNA"/>
</dbReference>
<organism evidence="2 3">
    <name type="scientific">Teichococcus aerophilus</name>
    <dbReference type="NCBI Taxonomy" id="1224513"/>
    <lineage>
        <taxon>Bacteria</taxon>
        <taxon>Pseudomonadati</taxon>
        <taxon>Pseudomonadota</taxon>
        <taxon>Alphaproteobacteria</taxon>
        <taxon>Acetobacterales</taxon>
        <taxon>Roseomonadaceae</taxon>
        <taxon>Roseomonas</taxon>
    </lineage>
</organism>
<comment type="caution">
    <text evidence="2">The sequence shown here is derived from an EMBL/GenBank/DDBJ whole genome shotgun (WGS) entry which is preliminary data.</text>
</comment>
<dbReference type="InterPro" id="IPR000792">
    <property type="entry name" value="Tscrpt_reg_LuxR_C"/>
</dbReference>
<protein>
    <submittedName>
        <fullName evidence="2">Helix-turn-helix transcriptional regulator</fullName>
    </submittedName>
</protein>
<accession>A0ABR7RL49</accession>
<dbReference type="SUPFAM" id="SSF46894">
    <property type="entry name" value="C-terminal effector domain of the bipartite response regulators"/>
    <property type="match status" value="1"/>
</dbReference>
<dbReference type="InterPro" id="IPR016032">
    <property type="entry name" value="Sig_transdc_resp-reg_C-effctor"/>
</dbReference>
<proteinExistence type="predicted"/>
<name>A0ABR7RL49_9PROT</name>
<evidence type="ECO:0000313" key="3">
    <source>
        <dbReference type="Proteomes" id="UP000626026"/>
    </source>
</evidence>
<dbReference type="InterPro" id="IPR036388">
    <property type="entry name" value="WH-like_DNA-bd_sf"/>
</dbReference>
<evidence type="ECO:0000259" key="1">
    <source>
        <dbReference type="SMART" id="SM00421"/>
    </source>
</evidence>
<keyword evidence="3" id="KW-1185">Reference proteome</keyword>
<evidence type="ECO:0000313" key="2">
    <source>
        <dbReference type="EMBL" id="MBC9206872.1"/>
    </source>
</evidence>